<protein>
    <submittedName>
        <fullName evidence="1">Uncharacterized protein</fullName>
    </submittedName>
</protein>
<proteinExistence type="predicted"/>
<accession>A0A0A8Y3I4</accession>
<dbReference type="AlphaFoldDB" id="A0A0A8Y3I4"/>
<dbReference type="EMBL" id="GBRH01279533">
    <property type="protein sequence ID" value="JAD18362.1"/>
    <property type="molecule type" value="Transcribed_RNA"/>
</dbReference>
<evidence type="ECO:0000313" key="1">
    <source>
        <dbReference type="EMBL" id="JAD18362.1"/>
    </source>
</evidence>
<reference evidence="1" key="1">
    <citation type="submission" date="2014-09" db="EMBL/GenBank/DDBJ databases">
        <authorList>
            <person name="Magalhaes I.L.F."/>
            <person name="Oliveira U."/>
            <person name="Santos F.R."/>
            <person name="Vidigal T.H.D.A."/>
            <person name="Brescovit A.D."/>
            <person name="Santos A.J."/>
        </authorList>
    </citation>
    <scope>NUCLEOTIDE SEQUENCE</scope>
    <source>
        <tissue evidence="1">Shoot tissue taken approximately 20 cm above the soil surface</tissue>
    </source>
</reference>
<organism evidence="1">
    <name type="scientific">Arundo donax</name>
    <name type="common">Giant reed</name>
    <name type="synonym">Donax arundinaceus</name>
    <dbReference type="NCBI Taxonomy" id="35708"/>
    <lineage>
        <taxon>Eukaryota</taxon>
        <taxon>Viridiplantae</taxon>
        <taxon>Streptophyta</taxon>
        <taxon>Embryophyta</taxon>
        <taxon>Tracheophyta</taxon>
        <taxon>Spermatophyta</taxon>
        <taxon>Magnoliopsida</taxon>
        <taxon>Liliopsida</taxon>
        <taxon>Poales</taxon>
        <taxon>Poaceae</taxon>
        <taxon>PACMAD clade</taxon>
        <taxon>Arundinoideae</taxon>
        <taxon>Arundineae</taxon>
        <taxon>Arundo</taxon>
    </lineage>
</organism>
<reference evidence="1" key="2">
    <citation type="journal article" date="2015" name="Data Brief">
        <title>Shoot transcriptome of the giant reed, Arundo donax.</title>
        <authorList>
            <person name="Barrero R.A."/>
            <person name="Guerrero F.D."/>
            <person name="Moolhuijzen P."/>
            <person name="Goolsby J.A."/>
            <person name="Tidwell J."/>
            <person name="Bellgard S.E."/>
            <person name="Bellgard M.I."/>
        </authorList>
    </citation>
    <scope>NUCLEOTIDE SEQUENCE</scope>
    <source>
        <tissue evidence="1">Shoot tissue taken approximately 20 cm above the soil surface</tissue>
    </source>
</reference>
<sequence>MQFQYRTNNVRQKRTNNVREGNAFCHSGGLRSTNNLFRTHMSYLQYEKDTIQ</sequence>
<name>A0A0A8Y3I4_ARUDO</name>